<dbReference type="PANTHER" id="PTHR30086">
    <property type="entry name" value="ARGININE EXPORTER PROTEIN ARGO"/>
    <property type="match status" value="1"/>
</dbReference>
<evidence type="ECO:0000256" key="5">
    <source>
        <dbReference type="ARBA" id="ARBA00022989"/>
    </source>
</evidence>
<feature type="transmembrane region" description="Helical" evidence="7">
    <location>
        <begin position="40"/>
        <end position="64"/>
    </location>
</feature>
<dbReference type="GO" id="GO:0005886">
    <property type="term" value="C:plasma membrane"/>
    <property type="evidence" value="ECO:0007669"/>
    <property type="project" value="UniProtKB-SubCell"/>
</dbReference>
<dbReference type="GO" id="GO:0042970">
    <property type="term" value="F:homoserine transmembrane transporter activity"/>
    <property type="evidence" value="ECO:0007669"/>
    <property type="project" value="TreeGrafter"/>
</dbReference>
<feature type="transmembrane region" description="Helical" evidence="7">
    <location>
        <begin position="109"/>
        <end position="132"/>
    </location>
</feature>
<gene>
    <name evidence="8" type="ORF">CWB98_12300</name>
</gene>
<dbReference type="RefSeq" id="WP_138545124.1">
    <property type="nucleotide sequence ID" value="NZ_PNCJ01000016.1"/>
</dbReference>
<comment type="subcellular location">
    <subcellularLocation>
        <location evidence="1">Cell membrane</location>
        <topology evidence="1">Multi-pass membrane protein</topology>
    </subcellularLocation>
</comment>
<evidence type="ECO:0000256" key="1">
    <source>
        <dbReference type="ARBA" id="ARBA00004651"/>
    </source>
</evidence>
<dbReference type="PANTHER" id="PTHR30086:SF14">
    <property type="entry name" value="HOMOSERINE_HOMOSERINE LACTONE EFFLUX PROTEIN"/>
    <property type="match status" value="1"/>
</dbReference>
<organism evidence="8 9">
    <name type="scientific">Pseudoalteromonas rubra</name>
    <dbReference type="NCBI Taxonomy" id="43658"/>
    <lineage>
        <taxon>Bacteria</taxon>
        <taxon>Pseudomonadati</taxon>
        <taxon>Pseudomonadota</taxon>
        <taxon>Gammaproteobacteria</taxon>
        <taxon>Alteromonadales</taxon>
        <taxon>Pseudoalteromonadaceae</taxon>
        <taxon>Pseudoalteromonas</taxon>
    </lineage>
</organism>
<evidence type="ECO:0000256" key="3">
    <source>
        <dbReference type="ARBA" id="ARBA00022475"/>
    </source>
</evidence>
<feature type="transmembrane region" description="Helical" evidence="7">
    <location>
        <begin position="6"/>
        <end position="28"/>
    </location>
</feature>
<comment type="similarity">
    <text evidence="2">Belongs to the Rht family.</text>
</comment>
<dbReference type="EMBL" id="PNCJ01000016">
    <property type="protein sequence ID" value="TMP37077.1"/>
    <property type="molecule type" value="Genomic_DNA"/>
</dbReference>
<evidence type="ECO:0000256" key="4">
    <source>
        <dbReference type="ARBA" id="ARBA00022692"/>
    </source>
</evidence>
<reference evidence="8 9" key="1">
    <citation type="submission" date="2018-01" db="EMBL/GenBank/DDBJ databases">
        <authorList>
            <person name="Paulsen S."/>
            <person name="Gram L.K."/>
        </authorList>
    </citation>
    <scope>NUCLEOTIDE SEQUENCE [LARGE SCALE GENOMIC DNA]</scope>
    <source>
        <strain evidence="8 9">S2599</strain>
    </source>
</reference>
<evidence type="ECO:0000313" key="8">
    <source>
        <dbReference type="EMBL" id="TMP37077.1"/>
    </source>
</evidence>
<dbReference type="InterPro" id="IPR001123">
    <property type="entry name" value="LeuE-type"/>
</dbReference>
<keyword evidence="4 7" id="KW-0812">Transmembrane</keyword>
<keyword evidence="5 7" id="KW-1133">Transmembrane helix</keyword>
<accession>A0A5S3WZ52</accession>
<evidence type="ECO:0000256" key="6">
    <source>
        <dbReference type="ARBA" id="ARBA00023136"/>
    </source>
</evidence>
<comment type="caution">
    <text evidence="8">The sequence shown here is derived from an EMBL/GenBank/DDBJ whole genome shotgun (WGS) entry which is preliminary data.</text>
</comment>
<evidence type="ECO:0000256" key="7">
    <source>
        <dbReference type="SAM" id="Phobius"/>
    </source>
</evidence>
<dbReference type="OrthoDB" id="9804822at2"/>
<feature type="transmembrane region" description="Helical" evidence="7">
    <location>
        <begin position="70"/>
        <end position="88"/>
    </location>
</feature>
<dbReference type="Pfam" id="PF01810">
    <property type="entry name" value="LysE"/>
    <property type="match status" value="1"/>
</dbReference>
<name>A0A5S3WZ52_9GAMM</name>
<dbReference type="PIRSF" id="PIRSF006324">
    <property type="entry name" value="LeuE"/>
    <property type="match status" value="1"/>
</dbReference>
<evidence type="ECO:0000313" key="9">
    <source>
        <dbReference type="Proteomes" id="UP000306719"/>
    </source>
</evidence>
<evidence type="ECO:0000256" key="2">
    <source>
        <dbReference type="ARBA" id="ARBA00007928"/>
    </source>
</evidence>
<reference evidence="9" key="2">
    <citation type="submission" date="2019-06" db="EMBL/GenBank/DDBJ databases">
        <title>Co-occurence of chitin degradation, pigmentation and bioactivity in marine Pseudoalteromonas.</title>
        <authorList>
            <person name="Sonnenschein E.C."/>
            <person name="Bech P.K."/>
        </authorList>
    </citation>
    <scope>NUCLEOTIDE SEQUENCE [LARGE SCALE GENOMIC DNA]</scope>
    <source>
        <strain evidence="9">S2599</strain>
    </source>
</reference>
<sequence length="207" mass="22263">MEIANWLAFLSIAVVATITPGPAVFLVVSHSVTAGWRQASYTIVGNVTGLFVMSLCSVLGVSAIIVSSSLLFSVVKVLGAAYLLYLGLRLWRKGLAYPNAKNTQKSEKSYFGQGILISLTNPKAIVFTTALFPQFVMADQPLAPQFMILVSTLLICSFICLSCYAKWGEKVTNKLSDKVLSAMSRCIGLTFIGAAAAMCLSVQRKGY</sequence>
<feature type="transmembrane region" description="Helical" evidence="7">
    <location>
        <begin position="144"/>
        <end position="165"/>
    </location>
</feature>
<dbReference type="Proteomes" id="UP000306719">
    <property type="component" value="Unassembled WGS sequence"/>
</dbReference>
<feature type="transmembrane region" description="Helical" evidence="7">
    <location>
        <begin position="186"/>
        <end position="203"/>
    </location>
</feature>
<keyword evidence="3" id="KW-1003">Cell membrane</keyword>
<protein>
    <submittedName>
        <fullName evidence="8">Lysine transporter LysE</fullName>
    </submittedName>
</protein>
<proteinExistence type="inferred from homology"/>
<keyword evidence="6 7" id="KW-0472">Membrane</keyword>
<dbReference type="AlphaFoldDB" id="A0A5S3WZ52"/>